<feature type="transmembrane region" description="Helical" evidence="6">
    <location>
        <begin position="728"/>
        <end position="750"/>
    </location>
</feature>
<evidence type="ECO:0000259" key="7">
    <source>
        <dbReference type="Pfam" id="PF02687"/>
    </source>
</evidence>
<comment type="subcellular location">
    <subcellularLocation>
        <location evidence="1">Cell membrane</location>
        <topology evidence="1">Multi-pass membrane protein</topology>
    </subcellularLocation>
</comment>
<dbReference type="Proteomes" id="UP000316208">
    <property type="component" value="Unassembled WGS sequence"/>
</dbReference>
<keyword evidence="4 6" id="KW-1133">Transmembrane helix</keyword>
<dbReference type="InterPro" id="IPR003838">
    <property type="entry name" value="ABC3_permease_C"/>
</dbReference>
<gene>
    <name evidence="8" type="ORF">C7Y44_13390</name>
</gene>
<feature type="transmembrane region" description="Helical" evidence="6">
    <location>
        <begin position="15"/>
        <end position="37"/>
    </location>
</feature>
<dbReference type="RefSeq" id="WP_142544261.1">
    <property type="nucleotide sequence ID" value="NZ_SADY01000003.1"/>
</dbReference>
<feature type="transmembrane region" description="Helical" evidence="6">
    <location>
        <begin position="359"/>
        <end position="382"/>
    </location>
</feature>
<feature type="domain" description="ABC3 transporter permease C-terminal" evidence="7">
    <location>
        <begin position="313"/>
        <end position="434"/>
    </location>
</feature>
<dbReference type="PANTHER" id="PTHR30287">
    <property type="entry name" value="MEMBRANE COMPONENT OF PREDICTED ABC SUPERFAMILY METABOLITE UPTAKE TRANSPORTER"/>
    <property type="match status" value="1"/>
</dbReference>
<comment type="caution">
    <text evidence="8">The sequence shown here is derived from an EMBL/GenBank/DDBJ whole genome shotgun (WGS) entry which is preliminary data.</text>
</comment>
<feature type="transmembrane region" description="Helical" evidence="6">
    <location>
        <begin position="770"/>
        <end position="788"/>
    </location>
</feature>
<organism evidence="8 9">
    <name type="scientific">Paenibacillus popilliae</name>
    <name type="common">Bacillus popilliae</name>
    <dbReference type="NCBI Taxonomy" id="78057"/>
    <lineage>
        <taxon>Bacteria</taxon>
        <taxon>Bacillati</taxon>
        <taxon>Bacillota</taxon>
        <taxon>Bacilli</taxon>
        <taxon>Bacillales</taxon>
        <taxon>Paenibacillaceae</taxon>
        <taxon>Paenibacillus</taxon>
    </lineage>
</organism>
<feature type="transmembrane region" description="Helical" evidence="6">
    <location>
        <begin position="402"/>
        <end position="426"/>
    </location>
</feature>
<keyword evidence="2" id="KW-1003">Cell membrane</keyword>
<evidence type="ECO:0000256" key="3">
    <source>
        <dbReference type="ARBA" id="ARBA00022692"/>
    </source>
</evidence>
<evidence type="ECO:0000313" key="8">
    <source>
        <dbReference type="EMBL" id="TQR45254.1"/>
    </source>
</evidence>
<keyword evidence="5 6" id="KW-0472">Membrane</keyword>
<evidence type="ECO:0000256" key="5">
    <source>
        <dbReference type="ARBA" id="ARBA00023136"/>
    </source>
</evidence>
<keyword evidence="9" id="KW-1185">Reference proteome</keyword>
<name>A0ABY3AR29_PAEPP</name>
<feature type="transmembrane region" description="Helical" evidence="6">
    <location>
        <begin position="672"/>
        <end position="695"/>
    </location>
</feature>
<feature type="domain" description="ABC3 transporter permease C-terminal" evidence="7">
    <location>
        <begin position="678"/>
        <end position="794"/>
    </location>
</feature>
<sequence>MILNRRIIRELKSNLLRYTALFFLMFMGLTLIIGLSASTDSITETVQQHTTKTKVEDGNFSLLLPLSKANEQELEAKGVRIEDNSYLTFTLADKSVLRVFKNRQQINLIELEQGKEASAKNEIVVEKHYAKMHGYAVGDAITFADGSYTITGIGSVPDYDSVTASIADVNPDPTSFSIVFVSDDTYDSLKTSNLASSSEELSYSYQLTKDFPAHDLKEYLTKMDFDAASVTNPYILELIHHAKTGSPDSLRVFAPTNDPAFGSSDQANSTTKKLVMKEDSLQLHNLTSFIQAEDNPRIKGSINDAQTSKKSAMIFGIIYSILISYIISVFVVHNIDSESTVIGALYALGYQKKDVLRHFLILPVIIIAVGGIAGTACGLSLTKVLSTDNIQKYSYPDLQIVISPYIVGYGIMIPIIISIIVNLFVINKKLSQNPLSLLRKEKKASKISHVDFGKMGFLKRFRLRQVIREARINISLFIGLSLAILIMVFGLLVYTSISHISSDITKEVKFNTMYFMKYPTAEVPPGGEEAYTTSLYAKSKYSNGELKLAIQGIKDDSPYYPFKVNKDAATDEIYASSSAAIKFGWNKGDTVSLSNHTENKSYTFKIKDIVQYGNGLYLFMNIDRMRERFEQNETYYNTVLSSKELPIDKGRLESVTTIRDIKRTGDIFVERMLGMIALVVVIGIILFIIVMFLLLKMTIDKSAFSISLMKTFGYTEKEVNKLYLGSNFYIVLLTAIIATPVCKIVIDKLFPYMVSHVPMGFNTTFEYPQYAAVLAIILCSYFAAHFMLGRHLKKVSLAEVLKNRE</sequence>
<feature type="transmembrane region" description="Helical" evidence="6">
    <location>
        <begin position="472"/>
        <end position="494"/>
    </location>
</feature>
<keyword evidence="3 6" id="KW-0812">Transmembrane</keyword>
<evidence type="ECO:0000256" key="2">
    <source>
        <dbReference type="ARBA" id="ARBA00022475"/>
    </source>
</evidence>
<evidence type="ECO:0000313" key="9">
    <source>
        <dbReference type="Proteomes" id="UP000316208"/>
    </source>
</evidence>
<proteinExistence type="predicted"/>
<evidence type="ECO:0000256" key="6">
    <source>
        <dbReference type="SAM" id="Phobius"/>
    </source>
</evidence>
<dbReference type="InterPro" id="IPR038766">
    <property type="entry name" value="Membrane_comp_ABC_pdt"/>
</dbReference>
<reference evidence="8 9" key="1">
    <citation type="submission" date="2018-03" db="EMBL/GenBank/DDBJ databases">
        <title>Aerobic endospore-forming bacteria genome sequencing and assembly.</title>
        <authorList>
            <person name="Cavalcante D.A."/>
            <person name="Driks A."/>
            <person name="Putonti C."/>
            <person name="De-Souza M.T."/>
        </authorList>
    </citation>
    <scope>NUCLEOTIDE SEQUENCE [LARGE SCALE GENOMIC DNA]</scope>
    <source>
        <strain evidence="8 9">SDF0028</strain>
    </source>
</reference>
<evidence type="ECO:0000256" key="4">
    <source>
        <dbReference type="ARBA" id="ARBA00022989"/>
    </source>
</evidence>
<evidence type="ECO:0000256" key="1">
    <source>
        <dbReference type="ARBA" id="ARBA00004651"/>
    </source>
</evidence>
<protein>
    <submittedName>
        <fullName evidence="8">ABC transporter permease</fullName>
    </submittedName>
</protein>
<feature type="transmembrane region" description="Helical" evidence="6">
    <location>
        <begin position="312"/>
        <end position="332"/>
    </location>
</feature>
<dbReference type="PANTHER" id="PTHR30287:SF1">
    <property type="entry name" value="INNER MEMBRANE PROTEIN"/>
    <property type="match status" value="1"/>
</dbReference>
<accession>A0ABY3AR29</accession>
<dbReference type="Pfam" id="PF02687">
    <property type="entry name" value="FtsX"/>
    <property type="match status" value="2"/>
</dbReference>
<dbReference type="EMBL" id="SADY01000003">
    <property type="protein sequence ID" value="TQR45254.1"/>
    <property type="molecule type" value="Genomic_DNA"/>
</dbReference>